<name>A0A386AY93_9CHLO</name>
<accession>A0A386AY93</accession>
<dbReference type="EMBL" id="MH591096">
    <property type="protein sequence ID" value="AYC64401.1"/>
    <property type="molecule type" value="Genomic_DNA"/>
</dbReference>
<organism evidence="1">
    <name type="scientific">Pseudochlorodesmis sp. HV01306b</name>
    <dbReference type="NCBI Taxonomy" id="2358489"/>
    <lineage>
        <taxon>Eukaryota</taxon>
        <taxon>Viridiplantae</taxon>
        <taxon>Chlorophyta</taxon>
        <taxon>core chlorophytes</taxon>
        <taxon>Ulvophyceae</taxon>
        <taxon>TCBD clade</taxon>
        <taxon>Bryopsidales</taxon>
        <taxon>Bryopsidineae</taxon>
        <taxon>Bryopsidaceae</taxon>
        <taxon>Pseudochlorodesmis</taxon>
    </lineage>
</organism>
<reference evidence="1" key="2">
    <citation type="journal article" date="2019" name="Mol. Phylogenet. Evol.">
        <title>Reassessment of the classification of bryopsidales (chlorophyta) based on chloroplast phylogenomic analyses.</title>
        <authorList>
            <person name="Cremen M.C."/>
            <person name="Leliaert F."/>
            <person name="West J."/>
            <person name="Lam D.W."/>
            <person name="Shimada S."/>
            <person name="Lopez-Bautista J.M."/>
            <person name="Verbruggen H."/>
        </authorList>
    </citation>
    <scope>NUCLEOTIDE SEQUENCE</scope>
</reference>
<evidence type="ECO:0000313" key="1">
    <source>
        <dbReference type="EMBL" id="AYC64401.1"/>
    </source>
</evidence>
<keyword evidence="1" id="KW-0934">Plastid</keyword>
<protein>
    <submittedName>
        <fullName evidence="1">Uncharacterized protein</fullName>
    </submittedName>
</protein>
<keyword evidence="1" id="KW-0150">Chloroplast</keyword>
<proteinExistence type="predicted"/>
<dbReference type="AlphaFoldDB" id="A0A386AY93"/>
<reference evidence="1" key="1">
    <citation type="submission" date="2018-07" db="EMBL/GenBank/DDBJ databases">
        <authorList>
            <person name="Quirk P.G."/>
            <person name="Krulwich T.A."/>
        </authorList>
    </citation>
    <scope>NUCLEOTIDE SEQUENCE</scope>
</reference>
<gene>
    <name evidence="1" type="primary">orf245</name>
</gene>
<sequence>MRQIIIEHYTDSNDHSILLQRFVTEKLQYKSGSFISYGLKQKKPGTLSYEFEKWKARQDTSILGNNRTPIQLKQILLPYIHMNFPEWTNGVDRRRAVNGSKPLGITNIMLKDDVSQVTKPQKLTMVFDMAEYRDSPWWIKTHTAETSAETSTDSGLYELSPTHTTLTKFLNSVVLSSLDLDSATRVRSQLLRCGNAVYKERETVLLLESGGTAGALAHARDCMFENNDVVALDTEFIYTDNPNKS</sequence>
<geneLocation type="chloroplast" evidence="1"/>